<protein>
    <submittedName>
        <fullName evidence="2">(rape) hypothetical protein</fullName>
    </submittedName>
</protein>
<feature type="transmembrane region" description="Helical" evidence="1">
    <location>
        <begin position="98"/>
        <end position="118"/>
    </location>
</feature>
<dbReference type="AlphaFoldDB" id="A0A816LS91"/>
<gene>
    <name evidence="2" type="ORF">DARMORV10_C07P06890.1</name>
</gene>
<keyword evidence="1" id="KW-1133">Transmembrane helix</keyword>
<organism evidence="2">
    <name type="scientific">Brassica napus</name>
    <name type="common">Rape</name>
    <dbReference type="NCBI Taxonomy" id="3708"/>
    <lineage>
        <taxon>Eukaryota</taxon>
        <taxon>Viridiplantae</taxon>
        <taxon>Streptophyta</taxon>
        <taxon>Embryophyta</taxon>
        <taxon>Tracheophyta</taxon>
        <taxon>Spermatophyta</taxon>
        <taxon>Magnoliopsida</taxon>
        <taxon>eudicotyledons</taxon>
        <taxon>Gunneridae</taxon>
        <taxon>Pentapetalae</taxon>
        <taxon>rosids</taxon>
        <taxon>malvids</taxon>
        <taxon>Brassicales</taxon>
        <taxon>Brassicaceae</taxon>
        <taxon>Brassiceae</taxon>
        <taxon>Brassica</taxon>
    </lineage>
</organism>
<sequence>MGGLKSGRLCPLELPFTLLPHLWPSSLRFLYRCALFSNPVLVEASDGSSVSNFSSSVLGDDGRVVVLRFSVGCSEVAAPFCSERHRVQVVFGPNKSSVLVAAGVVGLCSCCLFLWVCAIKPRQAVLRWAIIFKSGSPGRPKLPGSRLSVELGSFFCGKLLLWTWSSLGDSGLGSLCLSSRFS</sequence>
<accession>A0A816LS91</accession>
<proteinExistence type="predicted"/>
<name>A0A816LS91_BRANA</name>
<keyword evidence="1" id="KW-0812">Transmembrane</keyword>
<evidence type="ECO:0000256" key="1">
    <source>
        <dbReference type="SAM" id="Phobius"/>
    </source>
</evidence>
<dbReference type="EMBL" id="HG994371">
    <property type="protein sequence ID" value="CAF1954260.1"/>
    <property type="molecule type" value="Genomic_DNA"/>
</dbReference>
<evidence type="ECO:0000313" key="2">
    <source>
        <dbReference type="EMBL" id="CAF1954260.1"/>
    </source>
</evidence>
<dbReference type="Proteomes" id="UP001295469">
    <property type="component" value="Chromosome C07"/>
</dbReference>
<reference evidence="2" key="1">
    <citation type="submission" date="2021-01" db="EMBL/GenBank/DDBJ databases">
        <authorList>
            <consortium name="Genoscope - CEA"/>
            <person name="William W."/>
        </authorList>
    </citation>
    <scope>NUCLEOTIDE SEQUENCE</scope>
</reference>
<keyword evidence="1" id="KW-0472">Membrane</keyword>